<reference evidence="2 3" key="1">
    <citation type="submission" date="2017-02" db="EMBL/GenBank/DDBJ databases">
        <title>Draft genome sequence of Moraxella lincolnii CCUG 9405T type strain.</title>
        <authorList>
            <person name="Salva-Serra F."/>
            <person name="Engstrom-Jakobsson H."/>
            <person name="Thorell K."/>
            <person name="Jaen-Luchoro D."/>
            <person name="Gonzales-Siles L."/>
            <person name="Karlsson R."/>
            <person name="Yazdan S."/>
            <person name="Boulund F."/>
            <person name="Johnning A."/>
            <person name="Engstrand L."/>
            <person name="Kristiansson E."/>
            <person name="Moore E."/>
        </authorList>
    </citation>
    <scope>NUCLEOTIDE SEQUENCE [LARGE SCALE GENOMIC DNA]</scope>
    <source>
        <strain evidence="2 3">CCUG 9405</strain>
    </source>
</reference>
<organism evidence="2 3">
    <name type="scientific">Lwoffella lincolnii</name>
    <dbReference type="NCBI Taxonomy" id="90241"/>
    <lineage>
        <taxon>Bacteria</taxon>
        <taxon>Pseudomonadati</taxon>
        <taxon>Pseudomonadota</taxon>
        <taxon>Gammaproteobacteria</taxon>
        <taxon>Moraxellales</taxon>
        <taxon>Moraxellaceae</taxon>
        <taxon>Lwoffella</taxon>
    </lineage>
</organism>
<evidence type="ECO:0000256" key="1">
    <source>
        <dbReference type="SAM" id="MobiDB-lite"/>
    </source>
</evidence>
<proteinExistence type="predicted"/>
<dbReference type="EMBL" id="MUYT01000009">
    <property type="protein sequence ID" value="OOS20241.1"/>
    <property type="molecule type" value="Genomic_DNA"/>
</dbReference>
<evidence type="ECO:0000313" key="3">
    <source>
        <dbReference type="Proteomes" id="UP000191094"/>
    </source>
</evidence>
<keyword evidence="3" id="KW-1185">Reference proteome</keyword>
<sequence length="80" mass="9277">MFIHSFMCQWKEIIMERKDPTNLDDINHYEGRKYQPKIDGPAQESQETDEIYADPRDNENLPPAGVNAGELKVDNLSKLK</sequence>
<feature type="compositionally biased region" description="Basic and acidic residues" evidence="1">
    <location>
        <begin position="71"/>
        <end position="80"/>
    </location>
</feature>
<comment type="caution">
    <text evidence="2">The sequence shown here is derived from an EMBL/GenBank/DDBJ whole genome shotgun (WGS) entry which is preliminary data.</text>
</comment>
<gene>
    <name evidence="2" type="ORF">B0682_07575</name>
</gene>
<dbReference type="AlphaFoldDB" id="A0A1T0CDM4"/>
<dbReference type="Proteomes" id="UP000191094">
    <property type="component" value="Unassembled WGS sequence"/>
</dbReference>
<feature type="region of interest" description="Disordered" evidence="1">
    <location>
        <begin position="26"/>
        <end position="80"/>
    </location>
</feature>
<evidence type="ECO:0000313" key="2">
    <source>
        <dbReference type="EMBL" id="OOS20241.1"/>
    </source>
</evidence>
<accession>A0A1T0CDM4</accession>
<dbReference type="STRING" id="90241.B0682_07575"/>
<name>A0A1T0CDM4_9GAMM</name>
<protein>
    <submittedName>
        <fullName evidence="2">Uncharacterized protein</fullName>
    </submittedName>
</protein>